<dbReference type="Pfam" id="PF01501">
    <property type="entry name" value="Glyco_transf_8"/>
    <property type="match status" value="1"/>
</dbReference>
<dbReference type="STRING" id="1847728.BTM29_04975"/>
<protein>
    <submittedName>
        <fullName evidence="4">UDP-galactose--LPS alpha1,2-galactosyltransferase WaaW</fullName>
    </submittedName>
</protein>
<gene>
    <name evidence="4" type="ORF">BTM29_04975</name>
</gene>
<dbReference type="InterPro" id="IPR029044">
    <property type="entry name" value="Nucleotide-diphossugar_trans"/>
</dbReference>
<dbReference type="InterPro" id="IPR002495">
    <property type="entry name" value="Glyco_trans_8"/>
</dbReference>
<keyword evidence="1 4" id="KW-0328">Glycosyltransferase</keyword>
<name>A0A1P8Q2A4_9LACO</name>
<dbReference type="Proteomes" id="UP000187499">
    <property type="component" value="Chromosome"/>
</dbReference>
<sequence>MIQYEYTQTEGEIMNLLFAIDDNVVDQLLTTVYSIKMNTPNTPLAVYVIQDTRLLQTDKITNFCQKLNIEYHPVMIDKSLFKDAPVTDRYPTTIYYRLLAHKYLPTNIDRILYLDIDILVINDLLPLYNLDMGDNLYAAANHAVTTTDLTDSFNKIRLGNSEAESYYNSGVMLMNLPLIREQVKADDIFTYINENKNTLLLPDQDVLNGLYGHQFKRIPDEIYNYDARMSVVYQTWSGGKWNLDWVIKHSVILHFCGRDKPWKSEYRGRYSGLYKHYSHLAQLV</sequence>
<accession>A0A1P8Q2A4</accession>
<organism evidence="4 5">
    <name type="scientific">Companilactobacillus allii</name>
    <dbReference type="NCBI Taxonomy" id="1847728"/>
    <lineage>
        <taxon>Bacteria</taxon>
        <taxon>Bacillati</taxon>
        <taxon>Bacillota</taxon>
        <taxon>Bacilli</taxon>
        <taxon>Lactobacillales</taxon>
        <taxon>Lactobacillaceae</taxon>
        <taxon>Companilactobacillus</taxon>
    </lineage>
</organism>
<dbReference type="AlphaFoldDB" id="A0A1P8Q2A4"/>
<keyword evidence="3" id="KW-0479">Metal-binding</keyword>
<evidence type="ECO:0000256" key="1">
    <source>
        <dbReference type="ARBA" id="ARBA00022676"/>
    </source>
</evidence>
<evidence type="ECO:0000313" key="4">
    <source>
        <dbReference type="EMBL" id="APX71947.1"/>
    </source>
</evidence>
<dbReference type="SUPFAM" id="SSF53448">
    <property type="entry name" value="Nucleotide-diphospho-sugar transferases"/>
    <property type="match status" value="1"/>
</dbReference>
<dbReference type="InterPro" id="IPR050748">
    <property type="entry name" value="Glycosyltrans_8_dom-fam"/>
</dbReference>
<evidence type="ECO:0000313" key="5">
    <source>
        <dbReference type="Proteomes" id="UP000187499"/>
    </source>
</evidence>
<dbReference type="GO" id="GO:0046872">
    <property type="term" value="F:metal ion binding"/>
    <property type="evidence" value="ECO:0007669"/>
    <property type="project" value="UniProtKB-KW"/>
</dbReference>
<dbReference type="PANTHER" id="PTHR13778:SF47">
    <property type="entry name" value="LIPOPOLYSACCHARIDE 1,3-GALACTOSYLTRANSFERASE"/>
    <property type="match status" value="1"/>
</dbReference>
<dbReference type="GO" id="GO:0016757">
    <property type="term" value="F:glycosyltransferase activity"/>
    <property type="evidence" value="ECO:0007669"/>
    <property type="project" value="UniProtKB-KW"/>
</dbReference>
<dbReference type="EMBL" id="CP019323">
    <property type="protein sequence ID" value="APX71947.1"/>
    <property type="molecule type" value="Genomic_DNA"/>
</dbReference>
<keyword evidence="2 4" id="KW-0808">Transferase</keyword>
<evidence type="ECO:0000256" key="3">
    <source>
        <dbReference type="ARBA" id="ARBA00022723"/>
    </source>
</evidence>
<keyword evidence="5" id="KW-1185">Reference proteome</keyword>
<dbReference type="PANTHER" id="PTHR13778">
    <property type="entry name" value="GLYCOSYLTRANSFERASE 8 DOMAIN-CONTAINING PROTEIN"/>
    <property type="match status" value="1"/>
</dbReference>
<dbReference type="Gene3D" id="3.90.550.10">
    <property type="entry name" value="Spore Coat Polysaccharide Biosynthesis Protein SpsA, Chain A"/>
    <property type="match status" value="1"/>
</dbReference>
<dbReference type="KEGG" id="lalw:BTM29_04975"/>
<dbReference type="CDD" id="cd04194">
    <property type="entry name" value="GT8_A4GalT_like"/>
    <property type="match status" value="1"/>
</dbReference>
<reference evidence="5" key="1">
    <citation type="submission" date="2016-12" db="EMBL/GenBank/DDBJ databases">
        <authorList>
            <person name="Jung M.Y."/>
            <person name="Lee S.H."/>
        </authorList>
    </citation>
    <scope>NUCLEOTIDE SEQUENCE [LARGE SCALE GENOMIC DNA]</scope>
    <source>
        <strain evidence="5">WiKim39</strain>
    </source>
</reference>
<evidence type="ECO:0000256" key="2">
    <source>
        <dbReference type="ARBA" id="ARBA00022679"/>
    </source>
</evidence>
<proteinExistence type="predicted"/>